<comment type="similarity">
    <text evidence="2 11">Belongs to the class-II aminoacyl-tRNA synthetase family.</text>
</comment>
<dbReference type="InterPro" id="IPR006194">
    <property type="entry name" value="Gly-tRNA-synth_heterodimer"/>
</dbReference>
<comment type="catalytic activity">
    <reaction evidence="10 11">
        <text>tRNA(Gly) + glycine + ATP = glycyl-tRNA(Gly) + AMP + diphosphate</text>
        <dbReference type="Rhea" id="RHEA:16013"/>
        <dbReference type="Rhea" id="RHEA-COMP:9664"/>
        <dbReference type="Rhea" id="RHEA-COMP:9683"/>
        <dbReference type="ChEBI" id="CHEBI:30616"/>
        <dbReference type="ChEBI" id="CHEBI:33019"/>
        <dbReference type="ChEBI" id="CHEBI:57305"/>
        <dbReference type="ChEBI" id="CHEBI:78442"/>
        <dbReference type="ChEBI" id="CHEBI:78522"/>
        <dbReference type="ChEBI" id="CHEBI:456215"/>
        <dbReference type="EC" id="6.1.1.14"/>
    </reaction>
</comment>
<evidence type="ECO:0000256" key="10">
    <source>
        <dbReference type="ARBA" id="ARBA00047937"/>
    </source>
</evidence>
<dbReference type="SUPFAM" id="SSF109604">
    <property type="entry name" value="HD-domain/PDEase-like"/>
    <property type="match status" value="1"/>
</dbReference>
<dbReference type="EC" id="6.1.1.14" evidence="11"/>
<proteinExistence type="inferred from homology"/>
<organism evidence="13 14">
    <name type="scientific">Pseudolysobacter antarcticus</name>
    <dbReference type="NCBI Taxonomy" id="2511995"/>
    <lineage>
        <taxon>Bacteria</taxon>
        <taxon>Pseudomonadati</taxon>
        <taxon>Pseudomonadota</taxon>
        <taxon>Gammaproteobacteria</taxon>
        <taxon>Lysobacterales</taxon>
        <taxon>Rhodanobacteraceae</taxon>
        <taxon>Pseudolysobacter</taxon>
    </lineage>
</organism>
<feature type="domain" description="DALR anticodon binding" evidence="12">
    <location>
        <begin position="605"/>
        <end position="703"/>
    </location>
</feature>
<evidence type="ECO:0000256" key="9">
    <source>
        <dbReference type="ARBA" id="ARBA00023146"/>
    </source>
</evidence>
<dbReference type="NCBIfam" id="TIGR00211">
    <property type="entry name" value="glyS"/>
    <property type="match status" value="1"/>
</dbReference>
<dbReference type="PRINTS" id="PR01045">
    <property type="entry name" value="TRNASYNTHGB"/>
</dbReference>
<sequence>MSELKSLLIEIGTEELPPKALDDLAAAFVAGIVDGLTKRGISADTSNAKLFATPRRLAVLVPHVATEQPEQTSERRGPAMNAALDASGQPSKALIGFAQSCSVTVEQLQKLETDKGAWFVHRAVKPGQPTAALMQEIVIEALKALPIPKAMRWGDHDFSFVRPVHWLVILHGEQVIDAEIFGIKSDRFSRGHRFMAPEKFDVVSADLYQTKLLEKKVIANPIDRRNKVASVVEQTINALGLAFVEPVALTAEVSNLVEWPVAIHGTFDQAFLDVPSEALIATMQNNQKFFPVFDANNKLTEHFIGVANIESKDPAEIRKGYERVIRPRFADAKFFYDEDRKQPLEAQLEALKSVTYQQSLGSVWDKSMRVAELARVIANRVGVDAALATRAAALSKCDLMTRMVGEFPELQGVMGRYYASQGAKPEHADVAQALDEFYAPRFAGDNIAQGKLAQVIAVAERVDTLAGIFAVGQKPSGNKDPFALRRAALGLARTLIEAKLDLDLRGLLSEAFALLPEAALQAGLPRGKDGKTAILDAGARRTELAAEILDFILDRLRGYYADQGISGDVFEAVRAVEPATLSDFDQRMHAVVEFAKLPEAQALAAANKRIGNILRQADASEIGVIDSAQLEAGAEADLHTAVTAASSAIKPLLATRSYVDVLKHLADLRAPVDAFFEGVMVMVHDAAKRRNRLSLLAQLRRMFLEVADISLLHNVA</sequence>
<evidence type="ECO:0000313" key="14">
    <source>
        <dbReference type="Proteomes" id="UP000291562"/>
    </source>
</evidence>
<evidence type="ECO:0000256" key="1">
    <source>
        <dbReference type="ARBA" id="ARBA00004496"/>
    </source>
</evidence>
<protein>
    <recommendedName>
        <fullName evidence="11">Glycine--tRNA ligase beta subunit</fullName>
        <ecNumber evidence="11">6.1.1.14</ecNumber>
    </recommendedName>
    <alternativeName>
        <fullName evidence="11">Glycyl-tRNA synthetase beta subunit</fullName>
        <shortName evidence="11">GlyRS</shortName>
    </alternativeName>
</protein>
<gene>
    <name evidence="11" type="primary">glyS</name>
    <name evidence="13" type="ORF">ELE36_00325</name>
</gene>
<evidence type="ECO:0000259" key="12">
    <source>
        <dbReference type="Pfam" id="PF05746"/>
    </source>
</evidence>
<name>A0A411HEM6_9GAMM</name>
<evidence type="ECO:0000256" key="11">
    <source>
        <dbReference type="HAMAP-Rule" id="MF_00255"/>
    </source>
</evidence>
<accession>A0A411HEM6</accession>
<evidence type="ECO:0000256" key="4">
    <source>
        <dbReference type="ARBA" id="ARBA00022490"/>
    </source>
</evidence>
<evidence type="ECO:0000256" key="5">
    <source>
        <dbReference type="ARBA" id="ARBA00022598"/>
    </source>
</evidence>
<dbReference type="GO" id="GO:0005524">
    <property type="term" value="F:ATP binding"/>
    <property type="evidence" value="ECO:0007669"/>
    <property type="project" value="UniProtKB-UniRule"/>
</dbReference>
<keyword evidence="8 11" id="KW-0648">Protein biosynthesis</keyword>
<dbReference type="GO" id="GO:0005829">
    <property type="term" value="C:cytosol"/>
    <property type="evidence" value="ECO:0007669"/>
    <property type="project" value="TreeGrafter"/>
</dbReference>
<dbReference type="PANTHER" id="PTHR30075">
    <property type="entry name" value="GLYCYL-TRNA SYNTHETASE"/>
    <property type="match status" value="1"/>
</dbReference>
<dbReference type="Proteomes" id="UP000291562">
    <property type="component" value="Chromosome"/>
</dbReference>
<evidence type="ECO:0000313" key="13">
    <source>
        <dbReference type="EMBL" id="QBB68943.1"/>
    </source>
</evidence>
<keyword evidence="4 11" id="KW-0963">Cytoplasm</keyword>
<dbReference type="GO" id="GO:0006426">
    <property type="term" value="P:glycyl-tRNA aminoacylation"/>
    <property type="evidence" value="ECO:0007669"/>
    <property type="project" value="UniProtKB-UniRule"/>
</dbReference>
<dbReference type="KEGG" id="xbc:ELE36_00325"/>
<keyword evidence="5 11" id="KW-0436">Ligase</keyword>
<dbReference type="Pfam" id="PF05746">
    <property type="entry name" value="DALR_1"/>
    <property type="match status" value="1"/>
</dbReference>
<keyword evidence="14" id="KW-1185">Reference proteome</keyword>
<dbReference type="InterPro" id="IPR015944">
    <property type="entry name" value="Gly-tRNA-synth_bsu"/>
</dbReference>
<evidence type="ECO:0000256" key="6">
    <source>
        <dbReference type="ARBA" id="ARBA00022741"/>
    </source>
</evidence>
<dbReference type="OrthoDB" id="9775440at2"/>
<dbReference type="PANTHER" id="PTHR30075:SF2">
    <property type="entry name" value="GLYCINE--TRNA LIGASE, CHLOROPLASTIC_MITOCHONDRIAL 2"/>
    <property type="match status" value="1"/>
</dbReference>
<evidence type="ECO:0000256" key="2">
    <source>
        <dbReference type="ARBA" id="ARBA00008226"/>
    </source>
</evidence>
<dbReference type="HAMAP" id="MF_00255">
    <property type="entry name" value="Gly_tRNA_synth_beta"/>
    <property type="match status" value="1"/>
</dbReference>
<dbReference type="GO" id="GO:0004814">
    <property type="term" value="F:arginine-tRNA ligase activity"/>
    <property type="evidence" value="ECO:0007669"/>
    <property type="project" value="InterPro"/>
</dbReference>
<reference evidence="13 14" key="1">
    <citation type="submission" date="2019-01" db="EMBL/GenBank/DDBJ databases">
        <title>Pseudolysobacter antarctica gen. nov., sp. nov., isolated from Fildes Peninsula, Antarctica.</title>
        <authorList>
            <person name="Wei Z."/>
            <person name="Peng F."/>
        </authorList>
    </citation>
    <scope>NUCLEOTIDE SEQUENCE [LARGE SCALE GENOMIC DNA]</scope>
    <source>
        <strain evidence="13 14">AQ6-296</strain>
    </source>
</reference>
<dbReference type="RefSeq" id="WP_129831194.1">
    <property type="nucleotide sequence ID" value="NZ_CP035704.1"/>
</dbReference>
<comment type="subcellular location">
    <subcellularLocation>
        <location evidence="1 11">Cytoplasm</location>
    </subcellularLocation>
</comment>
<keyword evidence="6 11" id="KW-0547">Nucleotide-binding</keyword>
<evidence type="ECO:0000256" key="3">
    <source>
        <dbReference type="ARBA" id="ARBA00011209"/>
    </source>
</evidence>
<dbReference type="EMBL" id="CP035704">
    <property type="protein sequence ID" value="QBB68943.1"/>
    <property type="molecule type" value="Genomic_DNA"/>
</dbReference>
<comment type="subunit">
    <text evidence="3 11">Tetramer of two alpha and two beta subunits.</text>
</comment>
<dbReference type="AlphaFoldDB" id="A0A411HEM6"/>
<evidence type="ECO:0000256" key="7">
    <source>
        <dbReference type="ARBA" id="ARBA00022840"/>
    </source>
</evidence>
<dbReference type="Pfam" id="PF02092">
    <property type="entry name" value="tRNA_synt_2f"/>
    <property type="match status" value="1"/>
</dbReference>
<evidence type="ECO:0000256" key="8">
    <source>
        <dbReference type="ARBA" id="ARBA00022917"/>
    </source>
</evidence>
<dbReference type="InterPro" id="IPR008909">
    <property type="entry name" value="DALR_anticod-bd"/>
</dbReference>
<dbReference type="GO" id="GO:0006420">
    <property type="term" value="P:arginyl-tRNA aminoacylation"/>
    <property type="evidence" value="ECO:0007669"/>
    <property type="project" value="InterPro"/>
</dbReference>
<dbReference type="PROSITE" id="PS50861">
    <property type="entry name" value="AA_TRNA_LIGASE_II_GLYAB"/>
    <property type="match status" value="1"/>
</dbReference>
<dbReference type="GO" id="GO:0004820">
    <property type="term" value="F:glycine-tRNA ligase activity"/>
    <property type="evidence" value="ECO:0007669"/>
    <property type="project" value="UniProtKB-UniRule"/>
</dbReference>
<keyword evidence="7 11" id="KW-0067">ATP-binding</keyword>
<keyword evidence="9 11" id="KW-0030">Aminoacyl-tRNA synthetase</keyword>